<dbReference type="GO" id="GO:0003700">
    <property type="term" value="F:DNA-binding transcription factor activity"/>
    <property type="evidence" value="ECO:0007669"/>
    <property type="project" value="TreeGrafter"/>
</dbReference>
<evidence type="ECO:0000256" key="3">
    <source>
        <dbReference type="ARBA" id="ARBA00023015"/>
    </source>
</evidence>
<dbReference type="Pfam" id="PF03479">
    <property type="entry name" value="PCC"/>
    <property type="match status" value="1"/>
</dbReference>
<dbReference type="AlphaFoldDB" id="A0A6P8DET1"/>
<dbReference type="RefSeq" id="XP_031395085.1">
    <property type="nucleotide sequence ID" value="XM_031539225.1"/>
</dbReference>
<evidence type="ECO:0000256" key="2">
    <source>
        <dbReference type="ARBA" id="ARBA00004123"/>
    </source>
</evidence>
<dbReference type="Proteomes" id="UP000515151">
    <property type="component" value="Chromosome 4"/>
</dbReference>
<dbReference type="Gene3D" id="3.30.1330.80">
    <property type="entry name" value="Hypothetical protein, similar to alpha- acetolactate decarboxylase, domain 2"/>
    <property type="match status" value="1"/>
</dbReference>
<sequence>MKREYLKPNTTTSYPNMFPKFSPGRHPFSPHFPLRDADHDDASSSGAAAAAVALQDRPSTGDGASIEVARRPRGRPPGSKNKPKPPVVITRDAPVEPAMSPYVLEVPGGTDVIDAISRFCRRKGIGLCILTGSGTVADFTIRQPTSTPGATVTFHGRFEILSISATFLPNAMPFQVPNAFKISLAGPQGQVFGGAVVGPLIAAGPVFLIAATFNSPAYHRLPVADDDGNSSVSGSGSRAEGQSPPVSGSGDHGGAPQTAAESCGISMYSCHLGSDVMWAPTARPGQPPPD</sequence>
<comment type="function">
    <text evidence="1">Transcription factor that specifically binds AT-rich DNA sequences related to the nuclear matrix attachment regions (MARs).</text>
</comment>
<evidence type="ECO:0000313" key="10">
    <source>
        <dbReference type="RefSeq" id="XP_031395085.1"/>
    </source>
</evidence>
<organism evidence="9 10">
    <name type="scientific">Punica granatum</name>
    <name type="common">Pomegranate</name>
    <dbReference type="NCBI Taxonomy" id="22663"/>
    <lineage>
        <taxon>Eukaryota</taxon>
        <taxon>Viridiplantae</taxon>
        <taxon>Streptophyta</taxon>
        <taxon>Embryophyta</taxon>
        <taxon>Tracheophyta</taxon>
        <taxon>Spermatophyta</taxon>
        <taxon>Magnoliopsida</taxon>
        <taxon>eudicotyledons</taxon>
        <taxon>Gunneridae</taxon>
        <taxon>Pentapetalae</taxon>
        <taxon>rosids</taxon>
        <taxon>malvids</taxon>
        <taxon>Myrtales</taxon>
        <taxon>Lythraceae</taxon>
        <taxon>Punica</taxon>
    </lineage>
</organism>
<feature type="domain" description="PPC" evidence="8">
    <location>
        <begin position="96"/>
        <end position="235"/>
    </location>
</feature>
<keyword evidence="4" id="KW-0238">DNA-binding</keyword>
<dbReference type="GeneID" id="116206373"/>
<reference evidence="10" key="2">
    <citation type="submission" date="2025-08" db="UniProtKB">
        <authorList>
            <consortium name="RefSeq"/>
        </authorList>
    </citation>
    <scope>IDENTIFICATION</scope>
    <source>
        <tissue evidence="10">Leaf</tissue>
    </source>
</reference>
<dbReference type="OrthoDB" id="782346at2759"/>
<keyword evidence="9" id="KW-1185">Reference proteome</keyword>
<dbReference type="GO" id="GO:0003680">
    <property type="term" value="F:minor groove of adenine-thymine-rich DNA binding"/>
    <property type="evidence" value="ECO:0007669"/>
    <property type="project" value="InterPro"/>
</dbReference>
<dbReference type="GO" id="GO:0005634">
    <property type="term" value="C:nucleus"/>
    <property type="evidence" value="ECO:0007669"/>
    <property type="project" value="UniProtKB-SubCell"/>
</dbReference>
<feature type="compositionally biased region" description="Basic and acidic residues" evidence="7">
    <location>
        <begin position="33"/>
        <end position="42"/>
    </location>
</feature>
<gene>
    <name evidence="10" type="primary">LOC116206373</name>
</gene>
<comment type="subcellular location">
    <subcellularLocation>
        <location evidence="2">Nucleus</location>
    </subcellularLocation>
</comment>
<evidence type="ECO:0000256" key="7">
    <source>
        <dbReference type="SAM" id="MobiDB-lite"/>
    </source>
</evidence>
<keyword evidence="3" id="KW-0805">Transcription regulation</keyword>
<keyword evidence="6" id="KW-0539">Nucleus</keyword>
<keyword evidence="5" id="KW-0804">Transcription</keyword>
<proteinExistence type="predicted"/>
<evidence type="ECO:0000313" key="9">
    <source>
        <dbReference type="Proteomes" id="UP000515151"/>
    </source>
</evidence>
<evidence type="ECO:0000256" key="5">
    <source>
        <dbReference type="ARBA" id="ARBA00023163"/>
    </source>
</evidence>
<accession>A0A6P8DET1</accession>
<dbReference type="PANTHER" id="PTHR31100">
    <property type="entry name" value="AT-HOOK MOTIF NUCLEAR-LOCALIZED PROTEIN 15"/>
    <property type="match status" value="1"/>
</dbReference>
<dbReference type="PROSITE" id="PS51742">
    <property type="entry name" value="PPC"/>
    <property type="match status" value="1"/>
</dbReference>
<dbReference type="InterPro" id="IPR005175">
    <property type="entry name" value="PPC_dom"/>
</dbReference>
<reference evidence="9" key="1">
    <citation type="journal article" date="2020" name="Plant Biotechnol. J.">
        <title>The pomegranate (Punica granatum L.) draft genome dissects genetic divergence between soft- and hard-seeded cultivars.</title>
        <authorList>
            <person name="Luo X."/>
            <person name="Li H."/>
            <person name="Wu Z."/>
            <person name="Yao W."/>
            <person name="Zhao P."/>
            <person name="Cao D."/>
            <person name="Yu H."/>
            <person name="Li K."/>
            <person name="Poudel K."/>
            <person name="Zhao D."/>
            <person name="Zhang F."/>
            <person name="Xia X."/>
            <person name="Chen L."/>
            <person name="Wang Q."/>
            <person name="Jing D."/>
            <person name="Cao S."/>
        </authorList>
    </citation>
    <scope>NUCLEOTIDE SEQUENCE [LARGE SCALE GENOMIC DNA]</scope>
    <source>
        <strain evidence="9">cv. Tunisia</strain>
    </source>
</reference>
<evidence type="ECO:0000256" key="4">
    <source>
        <dbReference type="ARBA" id="ARBA00023125"/>
    </source>
</evidence>
<evidence type="ECO:0000256" key="1">
    <source>
        <dbReference type="ARBA" id="ARBA00003687"/>
    </source>
</evidence>
<feature type="compositionally biased region" description="Low complexity" evidence="7">
    <location>
        <begin position="43"/>
        <end position="53"/>
    </location>
</feature>
<dbReference type="PANTHER" id="PTHR31100:SF69">
    <property type="entry name" value="AT-HOOK MOTIF NUCLEAR-LOCALIZED PROTEIN 17-RELATED"/>
    <property type="match status" value="1"/>
</dbReference>
<protein>
    <submittedName>
        <fullName evidence="10">AT-hook motif nuclear-localized protein 17-like</fullName>
    </submittedName>
</protein>
<feature type="region of interest" description="Disordered" evidence="7">
    <location>
        <begin position="224"/>
        <end position="260"/>
    </location>
</feature>
<name>A0A6P8DET1_PUNGR</name>
<dbReference type="InterPro" id="IPR014476">
    <property type="entry name" value="AHL15-29"/>
</dbReference>
<dbReference type="FunFam" id="3.30.1330.80:FF:000006">
    <property type="entry name" value="AT-hook motif nuclear-localized protein"/>
    <property type="match status" value="1"/>
</dbReference>
<evidence type="ECO:0000256" key="6">
    <source>
        <dbReference type="ARBA" id="ARBA00023242"/>
    </source>
</evidence>
<dbReference type="SUPFAM" id="SSF117856">
    <property type="entry name" value="AF0104/ALDC/Ptd012-like"/>
    <property type="match status" value="1"/>
</dbReference>
<dbReference type="CDD" id="cd11378">
    <property type="entry name" value="DUF296"/>
    <property type="match status" value="1"/>
</dbReference>
<feature type="region of interest" description="Disordered" evidence="7">
    <location>
        <begin position="1"/>
        <end position="89"/>
    </location>
</feature>
<evidence type="ECO:0000259" key="8">
    <source>
        <dbReference type="PROSITE" id="PS51742"/>
    </source>
</evidence>